<accession>A0AA35KDP6</accession>
<feature type="transmembrane region" description="Helical" evidence="2">
    <location>
        <begin position="253"/>
        <end position="280"/>
    </location>
</feature>
<organism evidence="3 4">
    <name type="scientific">Podarcis lilfordi</name>
    <name type="common">Lilford's wall lizard</name>
    <dbReference type="NCBI Taxonomy" id="74358"/>
    <lineage>
        <taxon>Eukaryota</taxon>
        <taxon>Metazoa</taxon>
        <taxon>Chordata</taxon>
        <taxon>Craniata</taxon>
        <taxon>Vertebrata</taxon>
        <taxon>Euteleostomi</taxon>
        <taxon>Lepidosauria</taxon>
        <taxon>Squamata</taxon>
        <taxon>Bifurcata</taxon>
        <taxon>Unidentata</taxon>
        <taxon>Episquamata</taxon>
        <taxon>Laterata</taxon>
        <taxon>Lacertibaenia</taxon>
        <taxon>Lacertidae</taxon>
        <taxon>Podarcis</taxon>
    </lineage>
</organism>
<dbReference type="Proteomes" id="UP001178461">
    <property type="component" value="Chromosome 5"/>
</dbReference>
<evidence type="ECO:0000313" key="4">
    <source>
        <dbReference type="Proteomes" id="UP001178461"/>
    </source>
</evidence>
<protein>
    <submittedName>
        <fullName evidence="3">Uncharacterized protein</fullName>
    </submittedName>
</protein>
<keyword evidence="4" id="KW-1185">Reference proteome</keyword>
<dbReference type="EMBL" id="OX395130">
    <property type="protein sequence ID" value="CAI5775409.1"/>
    <property type="molecule type" value="Genomic_DNA"/>
</dbReference>
<keyword evidence="1" id="KW-0175">Coiled coil</keyword>
<keyword evidence="2" id="KW-0812">Transmembrane</keyword>
<evidence type="ECO:0000256" key="1">
    <source>
        <dbReference type="SAM" id="Coils"/>
    </source>
</evidence>
<feature type="coiled-coil region" evidence="1">
    <location>
        <begin position="60"/>
        <end position="132"/>
    </location>
</feature>
<evidence type="ECO:0000313" key="3">
    <source>
        <dbReference type="EMBL" id="CAI5775409.1"/>
    </source>
</evidence>
<reference evidence="3" key="1">
    <citation type="submission" date="2022-12" db="EMBL/GenBank/DDBJ databases">
        <authorList>
            <person name="Alioto T."/>
            <person name="Alioto T."/>
            <person name="Gomez Garrido J."/>
        </authorList>
    </citation>
    <scope>NUCLEOTIDE SEQUENCE</scope>
</reference>
<proteinExistence type="predicted"/>
<keyword evidence="2" id="KW-1133">Transmembrane helix</keyword>
<gene>
    <name evidence="3" type="ORF">PODLI_1B019870</name>
</gene>
<evidence type="ECO:0000256" key="2">
    <source>
        <dbReference type="SAM" id="Phobius"/>
    </source>
</evidence>
<dbReference type="AlphaFoldDB" id="A0AA35KDP6"/>
<sequence length="314" mass="36544">MSEAKISEAFTAVNIGTKNARDSWIAAKGASIFQSRHTNIWLREQINCLITEGNNIKANILDLQGAMKNMKAELKRIKQAEEKITYLETEIEATKKNQEEETVTASLEEQYLKKLEKDNENLHLRIFMLSEKSSALTASMKINQQSYLQLCCHVNKLKRELQECKLTCGEEDEVFTKMKHQIWELEEYIQEYKVKIQVLQDREKSLQDELSAVAKDKVRHQSKLPGRKNAKRREICEETALWWTKITWVLIGLWHFAGVLLVIVLTILLVTVFILTACLSNHTVTEAYQRPVWQFLDYYIQPYMQLYSTGILPK</sequence>
<feature type="coiled-coil region" evidence="1">
    <location>
        <begin position="182"/>
        <end position="216"/>
    </location>
</feature>
<keyword evidence="2" id="KW-0472">Membrane</keyword>
<name>A0AA35KDP6_9SAUR</name>